<dbReference type="Gene3D" id="1.25.10.10">
    <property type="entry name" value="Leucine-rich Repeat Variant"/>
    <property type="match status" value="1"/>
</dbReference>
<keyword evidence="4" id="KW-0175">Coiled coil</keyword>
<reference evidence="7" key="1">
    <citation type="submission" date="2021-01" db="EMBL/GenBank/DDBJ databases">
        <authorList>
            <person name="Corre E."/>
            <person name="Pelletier E."/>
            <person name="Niang G."/>
            <person name="Scheremetjew M."/>
            <person name="Finn R."/>
            <person name="Kale V."/>
            <person name="Holt S."/>
            <person name="Cochrane G."/>
            <person name="Meng A."/>
            <person name="Brown T."/>
            <person name="Cohen L."/>
        </authorList>
    </citation>
    <scope>NUCLEOTIDE SEQUENCE</scope>
    <source>
        <strain evidence="7">CCCM811</strain>
    </source>
</reference>
<evidence type="ECO:0000259" key="6">
    <source>
        <dbReference type="SMART" id="SM01349"/>
    </source>
</evidence>
<evidence type="ECO:0000256" key="4">
    <source>
        <dbReference type="SAM" id="Coils"/>
    </source>
</evidence>
<evidence type="ECO:0000256" key="5">
    <source>
        <dbReference type="SAM" id="MobiDB-lite"/>
    </source>
</evidence>
<dbReference type="PANTHER" id="PTHR12696">
    <property type="entry name" value="TIP120"/>
    <property type="match status" value="1"/>
</dbReference>
<evidence type="ECO:0000256" key="2">
    <source>
        <dbReference type="ARBA" id="ARBA00022737"/>
    </source>
</evidence>
<feature type="coiled-coil region" evidence="4">
    <location>
        <begin position="91"/>
        <end position="118"/>
    </location>
</feature>
<dbReference type="InterPro" id="IPR011989">
    <property type="entry name" value="ARM-like"/>
</dbReference>
<dbReference type="InterPro" id="IPR016024">
    <property type="entry name" value="ARM-type_fold"/>
</dbReference>
<name>A0A7S3Z7P2_9EUKA</name>
<dbReference type="SUPFAM" id="SSF48371">
    <property type="entry name" value="ARM repeat"/>
    <property type="match status" value="1"/>
</dbReference>
<dbReference type="InterPro" id="IPR039852">
    <property type="entry name" value="CAND1/CAND2"/>
</dbReference>
<dbReference type="InterPro" id="IPR034085">
    <property type="entry name" value="TOG"/>
</dbReference>
<keyword evidence="2" id="KW-0677">Repeat</keyword>
<proteinExistence type="inferred from homology"/>
<dbReference type="EMBL" id="HBIV01036835">
    <property type="protein sequence ID" value="CAE0674479.1"/>
    <property type="molecule type" value="Transcribed_RNA"/>
</dbReference>
<protein>
    <recommendedName>
        <fullName evidence="6">TOG domain-containing protein</fullName>
    </recommendedName>
</protein>
<dbReference type="Pfam" id="PF08623">
    <property type="entry name" value="TIP120"/>
    <property type="match status" value="1"/>
</dbReference>
<feature type="region of interest" description="Disordered" evidence="5">
    <location>
        <begin position="322"/>
        <end position="357"/>
    </location>
</feature>
<accession>A0A7S3Z7P2</accession>
<comment type="similarity">
    <text evidence="1">Belongs to the CAND family.</text>
</comment>
<feature type="domain" description="TOG" evidence="6">
    <location>
        <begin position="5"/>
        <end position="233"/>
    </location>
</feature>
<dbReference type="GO" id="GO:0010265">
    <property type="term" value="P:SCF complex assembly"/>
    <property type="evidence" value="ECO:0007669"/>
    <property type="project" value="InterPro"/>
</dbReference>
<gene>
    <name evidence="7" type="ORF">LGLO00237_LOCUS26253</name>
</gene>
<feature type="compositionally biased region" description="Acidic residues" evidence="5">
    <location>
        <begin position="324"/>
        <end position="355"/>
    </location>
</feature>
<keyword evidence="3" id="KW-0833">Ubl conjugation pathway</keyword>
<dbReference type="SMART" id="SM01349">
    <property type="entry name" value="TOG"/>
    <property type="match status" value="1"/>
</dbReference>
<sequence length="1296" mass="144293">MGVRELLDKARTHHDPDIRFMAIRELIKLLDGMETIDSNLQQPVRSSLLQLLKDSNSDVQTNAVKLLGTVVRKIENKQVIALVSGLVVALVEDKTKDKKKLQLQREQFQTAIKKSVKELRVDDGKEAGGQMVEILTKHLISREVSLQLICMDLLKDIVSRFGKDVGLHHKVLLSRLQDKLANNEVEDIPIRAANTLGALARFLNDDLFKSLMNFLMTKIEQKTGDNVTYINAVGVVSREVGFRVGEYLEKLMPLLQKCCSVKVLREQVDTEDEKKMGIRVRLWEACLLAFESFLRGCPDKMTKYTSDLLELFVEAMKYDPNLTGDDEENGEPMEAEDNWGDGDGGDDDWGAEDGGDGWGDAGDGLVDENDISWKIRQQATVCVSAFIEKKSAVLKDKYPKSENDSRYCDAIAEFLEQRLGERDETVRLKVLTTLNSLVRQSVLYEWGSDVPDQVDEKKSGPPPLVRQKSWEVYNITTLPSTLLKQFKGASNQIKCALLDCLKEICVALQAYKPEESGEPKLVRRKSSYKYEFKDAEQEWKDSLEHVIDGIGSSDAELPLKTLDYLQTLSSVAKDPELFKNFIAKLVDAVGKAALDKKDRIKLHALRAAGALTSCVDKNDTKSAGALFSATFAALKLRDVDDEVKKAALAAIAKVIPQLSEALGGQQNDILPTLMERLKNTSTQLPALRTLRILAKSGSVDLMPSVISVADTLTTFMATQTSKPVKYESVRVLIEIVQKHGSNGSKFLPSLLKGATSHISEEDTHLCGLVLDLVGHIVESPDSKTLPKAVSESVIQKMLLFAQSPLVDSQSLTSLVQCFRSVSKSLSSFKSLLPRLEGLVNPKLPAHNVAVVAKCIASMAVAAPGAARTDYIKKALNEVKKDKEHMQQLALLSLGGIGKELDLKSESNLFDTILKSFQSESQSVKYSASFALGNITAGNLGNYIGKLLKLLDTHAEYTYLLLRAVREVVGCYYDRQAQIAPFSPEIFKALVAHTDSKEDAVRGEVAECLGGLARIEPKKTLQFLEQSLESKAAFTRSVAVGALRYAIEPKTEKVIASKLGKFLRMMRDDELEVRRQAVLSFTALLKGTQLMNSSENSTIMRDVVVPVLYTECRPNEKYIRIIDAGQIKFREDDHLPLRSAAFEALGTVVDVCPYRLNMKDFYEFTMQGVLDTDENIVLGTWEMYFRISQNPDLQASMKELAGGSSRDKIEGKTLPMDKILMKFVMKKMSKVKETNASREKDQARECLKKALLTVFKMLKTPGMDQCKDFVHLVDRVKNTKSIGTEVREALKMLQQLE</sequence>
<dbReference type="Pfam" id="PF25782">
    <property type="entry name" value="TPR_CAND1"/>
    <property type="match status" value="1"/>
</dbReference>
<organism evidence="7">
    <name type="scientific">Lotharella globosa</name>
    <dbReference type="NCBI Taxonomy" id="91324"/>
    <lineage>
        <taxon>Eukaryota</taxon>
        <taxon>Sar</taxon>
        <taxon>Rhizaria</taxon>
        <taxon>Cercozoa</taxon>
        <taxon>Chlorarachniophyceae</taxon>
        <taxon>Lotharella</taxon>
    </lineage>
</organism>
<dbReference type="InterPro" id="IPR013932">
    <property type="entry name" value="TATA-bd_TIP120"/>
</dbReference>
<evidence type="ECO:0000313" key="7">
    <source>
        <dbReference type="EMBL" id="CAE0674479.1"/>
    </source>
</evidence>
<evidence type="ECO:0000256" key="3">
    <source>
        <dbReference type="ARBA" id="ARBA00022786"/>
    </source>
</evidence>
<evidence type="ECO:0000256" key="1">
    <source>
        <dbReference type="ARBA" id="ARBA00007657"/>
    </source>
</evidence>